<dbReference type="InterPro" id="IPR058922">
    <property type="entry name" value="WHD_DRP"/>
</dbReference>
<dbReference type="ExpressionAtlas" id="N1QPF4">
    <property type="expression patterns" value="baseline"/>
</dbReference>
<dbReference type="InterPro" id="IPR055414">
    <property type="entry name" value="LRR_R13L4/SHOC2-like"/>
</dbReference>
<dbReference type="GO" id="GO:0098542">
    <property type="term" value="P:defense response to other organism"/>
    <property type="evidence" value="ECO:0007669"/>
    <property type="project" value="TreeGrafter"/>
</dbReference>
<name>N1QPF4_AEGTA</name>
<evidence type="ECO:0000259" key="3">
    <source>
        <dbReference type="Pfam" id="PF23559"/>
    </source>
</evidence>
<dbReference type="Pfam" id="PF23559">
    <property type="entry name" value="WHD_DRP"/>
    <property type="match status" value="1"/>
</dbReference>
<feature type="domain" description="Disease resistance protein winged helix" evidence="3">
    <location>
        <begin position="99"/>
        <end position="145"/>
    </location>
</feature>
<evidence type="ECO:0000256" key="1">
    <source>
        <dbReference type="ARBA" id="ARBA00022737"/>
    </source>
</evidence>
<feature type="domain" description="Disease resistance R13L4/SHOC-2-like LRR" evidence="4">
    <location>
        <begin position="444"/>
        <end position="697"/>
    </location>
</feature>
<organism evidence="5">
    <name type="scientific">Aegilops tauschii</name>
    <name type="common">Tausch's goatgrass</name>
    <name type="synonym">Aegilops squarrosa</name>
    <dbReference type="NCBI Taxonomy" id="37682"/>
    <lineage>
        <taxon>Eukaryota</taxon>
        <taxon>Viridiplantae</taxon>
        <taxon>Streptophyta</taxon>
        <taxon>Embryophyta</taxon>
        <taxon>Tracheophyta</taxon>
        <taxon>Spermatophyta</taxon>
        <taxon>Magnoliopsida</taxon>
        <taxon>Liliopsida</taxon>
        <taxon>Poales</taxon>
        <taxon>Poaceae</taxon>
        <taxon>BOP clade</taxon>
        <taxon>Pooideae</taxon>
        <taxon>Triticodae</taxon>
        <taxon>Triticeae</taxon>
        <taxon>Triticinae</taxon>
        <taxon>Aegilops</taxon>
    </lineage>
</organism>
<evidence type="ECO:0008006" key="6">
    <source>
        <dbReference type="Google" id="ProtNLM"/>
    </source>
</evidence>
<dbReference type="Pfam" id="PF23598">
    <property type="entry name" value="LRR_14"/>
    <property type="match status" value="2"/>
</dbReference>
<dbReference type="InterPro" id="IPR032675">
    <property type="entry name" value="LRR_dom_sf"/>
</dbReference>
<evidence type="ECO:0000256" key="2">
    <source>
        <dbReference type="SAM" id="MobiDB-lite"/>
    </source>
</evidence>
<proteinExistence type="predicted"/>
<reference evidence="5" key="1">
    <citation type="submission" date="2015-06" db="UniProtKB">
        <authorList>
            <consortium name="EnsemblPlants"/>
        </authorList>
    </citation>
    <scope>IDENTIFICATION</scope>
</reference>
<keyword evidence="1" id="KW-0677">Repeat</keyword>
<dbReference type="AlphaFoldDB" id="N1QPF4"/>
<dbReference type="EnsemblPlants" id="EMT01208">
    <property type="protein sequence ID" value="EMT01208"/>
    <property type="gene ID" value="F775_21755"/>
</dbReference>
<dbReference type="PANTHER" id="PTHR23155">
    <property type="entry name" value="DISEASE RESISTANCE PROTEIN RP"/>
    <property type="match status" value="1"/>
</dbReference>
<dbReference type="SUPFAM" id="SSF52047">
    <property type="entry name" value="RNI-like"/>
    <property type="match status" value="1"/>
</dbReference>
<protein>
    <recommendedName>
        <fullName evidence="6">NB-ARC domain-containing protein</fullName>
    </recommendedName>
</protein>
<sequence>MHLRSRTSLVAFGDKQLSDKENEVSKLIMPKCGGLPKVITAIGKVASESGMHFLESNFMDTLEKAIPELFGWMQSYFDACKDALKPCIFYLSVFTIVDDIRRGRLLRRWIAEGYSRDKFGITAEKDGEDLFNELVKLSIIQEPPDQTDFEREWFDDPERKVDNVFQVNGFYHQYIVSRQLEGNLAFALEGHCNLNSQRVGQHLTIRISWDRDENVFKSMDLSRLRSLTVFGEWRSFFISTVADSSNMRLLRVLDLEDTSGVTNDDLEQIGKLLPRLKYLSVRACKEITRMPDSLGSLRQLQTLDVSHTKITKLSCAIINLAKLQYLCAGTSQDDDAQPAAADHDGMSRSQAVGANHDGMSSSQAATADRDDMTRSQTAVAVAIPAMDGDVMSTIEPATTATAPAEGENSSSTLMQWRRKTRNLVQSYSCSWPSKKKKQFDYGGGVKVPKAAGFGNLTALHSLGIVNVSGAGGNAILKEMKKLTQLHNLWVSGVNQKNWHNLCLVISGHNHLESLSVRLNYEQEGGLCFLDGISELPKTLNSLKFYGGNVCASPTWILSNPRLFQGFMRVTRTDDLLTRIELTASTQEDIDSLTRLEYVIMFPLICVKPIQDGELHYGWRGGEDCRAFFFQTTTVLKIECNSYKLALVFGPHLVKYVEVLEVHCSSATESSLELSGLEELKNLKEVCLKGSYSDELRKYLQQKVDCLKSPHPSGTWPEDHKKPVLKLEPQHSAPSTPCASLKRLFT</sequence>
<accession>N1QPF4</accession>
<evidence type="ECO:0000259" key="4">
    <source>
        <dbReference type="Pfam" id="PF23598"/>
    </source>
</evidence>
<feature type="region of interest" description="Disordered" evidence="2">
    <location>
        <begin position="333"/>
        <end position="373"/>
    </location>
</feature>
<feature type="compositionally biased region" description="Polar residues" evidence="2">
    <location>
        <begin position="347"/>
        <end position="365"/>
    </location>
</feature>
<feature type="domain" description="Disease resistance R13L4/SHOC-2-like LRR" evidence="4">
    <location>
        <begin position="224"/>
        <end position="330"/>
    </location>
</feature>
<dbReference type="PANTHER" id="PTHR23155:SF1135">
    <property type="entry name" value="OS08G0246300 PROTEIN"/>
    <property type="match status" value="1"/>
</dbReference>
<dbReference type="Gene3D" id="3.80.10.10">
    <property type="entry name" value="Ribonuclease Inhibitor"/>
    <property type="match status" value="1"/>
</dbReference>
<evidence type="ECO:0000313" key="5">
    <source>
        <dbReference type="EnsemblPlants" id="EMT01208"/>
    </source>
</evidence>
<dbReference type="InterPro" id="IPR044974">
    <property type="entry name" value="Disease_R_plants"/>
</dbReference>